<feature type="repeat" description="WD" evidence="3">
    <location>
        <begin position="1143"/>
        <end position="1176"/>
    </location>
</feature>
<dbReference type="SUPFAM" id="SSF50978">
    <property type="entry name" value="WD40 repeat-like"/>
    <property type="match status" value="2"/>
</dbReference>
<dbReference type="SMART" id="SM00320">
    <property type="entry name" value="WD40"/>
    <property type="match status" value="14"/>
</dbReference>
<feature type="repeat" description="WD" evidence="3">
    <location>
        <begin position="831"/>
        <end position="864"/>
    </location>
</feature>
<organism evidence="6 7">
    <name type="scientific">Kibdelosporangium philippinense</name>
    <dbReference type="NCBI Taxonomy" id="211113"/>
    <lineage>
        <taxon>Bacteria</taxon>
        <taxon>Bacillati</taxon>
        <taxon>Actinomycetota</taxon>
        <taxon>Actinomycetes</taxon>
        <taxon>Pseudonocardiales</taxon>
        <taxon>Pseudonocardiaceae</taxon>
        <taxon>Kibdelosporangium</taxon>
    </lineage>
</organism>
<dbReference type="SUPFAM" id="SSF52540">
    <property type="entry name" value="P-loop containing nucleoside triphosphate hydrolases"/>
    <property type="match status" value="1"/>
</dbReference>
<dbReference type="EMBL" id="JAJVCN010000004">
    <property type="protein sequence ID" value="MCE7010947.1"/>
    <property type="molecule type" value="Genomic_DNA"/>
</dbReference>
<dbReference type="InterPro" id="IPR049052">
    <property type="entry name" value="nSTAND1"/>
</dbReference>
<keyword evidence="4" id="KW-0472">Membrane</keyword>
<feature type="repeat" description="WD" evidence="3">
    <location>
        <begin position="740"/>
        <end position="774"/>
    </location>
</feature>
<name>A0ABS8ZY45_9PSEU</name>
<evidence type="ECO:0000259" key="5">
    <source>
        <dbReference type="Pfam" id="PF20703"/>
    </source>
</evidence>
<proteinExistence type="predicted"/>
<reference evidence="6 7" key="1">
    <citation type="submission" date="2021-12" db="EMBL/GenBank/DDBJ databases">
        <title>Genome sequence of Kibdelosporangium philippinense ATCC 49844.</title>
        <authorList>
            <person name="Fedorov E.A."/>
            <person name="Omeragic M."/>
            <person name="Shalygina K.F."/>
            <person name="Maclea K.S."/>
        </authorList>
    </citation>
    <scope>NUCLEOTIDE SEQUENCE [LARGE SCALE GENOMIC DNA]</scope>
    <source>
        <strain evidence="6 7">ATCC 49844</strain>
    </source>
</reference>
<dbReference type="InterPro" id="IPR001680">
    <property type="entry name" value="WD40_rpt"/>
</dbReference>
<feature type="repeat" description="WD" evidence="3">
    <location>
        <begin position="961"/>
        <end position="994"/>
    </location>
</feature>
<comment type="caution">
    <text evidence="6">The sequence shown here is derived from an EMBL/GenBank/DDBJ whole genome shotgun (WGS) entry which is preliminary data.</text>
</comment>
<dbReference type="InterPro" id="IPR036322">
    <property type="entry name" value="WD40_repeat_dom_sf"/>
</dbReference>
<dbReference type="InterPro" id="IPR015943">
    <property type="entry name" value="WD40/YVTN_repeat-like_dom_sf"/>
</dbReference>
<feature type="repeat" description="WD" evidence="3">
    <location>
        <begin position="648"/>
        <end position="689"/>
    </location>
</feature>
<dbReference type="PANTHER" id="PTHR44019">
    <property type="entry name" value="WD REPEAT-CONTAINING PROTEIN 55"/>
    <property type="match status" value="1"/>
</dbReference>
<evidence type="ECO:0000313" key="7">
    <source>
        <dbReference type="Proteomes" id="UP001521150"/>
    </source>
</evidence>
<evidence type="ECO:0000256" key="1">
    <source>
        <dbReference type="ARBA" id="ARBA00022574"/>
    </source>
</evidence>
<dbReference type="PROSITE" id="PS50082">
    <property type="entry name" value="WD_REPEATS_2"/>
    <property type="match status" value="14"/>
</dbReference>
<evidence type="ECO:0000313" key="6">
    <source>
        <dbReference type="EMBL" id="MCE7010947.1"/>
    </source>
</evidence>
<dbReference type="InterPro" id="IPR027417">
    <property type="entry name" value="P-loop_NTPase"/>
</dbReference>
<evidence type="ECO:0000256" key="4">
    <source>
        <dbReference type="SAM" id="Phobius"/>
    </source>
</evidence>
<feature type="repeat" description="WD" evidence="3">
    <location>
        <begin position="694"/>
        <end position="728"/>
    </location>
</feature>
<keyword evidence="1 3" id="KW-0853">WD repeat</keyword>
<feature type="transmembrane region" description="Helical" evidence="4">
    <location>
        <begin position="569"/>
        <end position="589"/>
    </location>
</feature>
<keyword evidence="2" id="KW-0677">Repeat</keyword>
<keyword evidence="4" id="KW-1133">Transmembrane helix</keyword>
<dbReference type="Pfam" id="PF00400">
    <property type="entry name" value="WD40"/>
    <property type="match status" value="14"/>
</dbReference>
<gene>
    <name evidence="6" type="ORF">LWC34_50315</name>
</gene>
<dbReference type="InterPro" id="IPR020472">
    <property type="entry name" value="WD40_PAC1"/>
</dbReference>
<feature type="repeat" description="WD" evidence="3">
    <location>
        <begin position="877"/>
        <end position="911"/>
    </location>
</feature>
<feature type="repeat" description="WD" evidence="3">
    <location>
        <begin position="786"/>
        <end position="827"/>
    </location>
</feature>
<feature type="repeat" description="WD" evidence="3">
    <location>
        <begin position="1097"/>
        <end position="1131"/>
    </location>
</feature>
<feature type="repeat" description="WD" evidence="3">
    <location>
        <begin position="1007"/>
        <end position="1041"/>
    </location>
</feature>
<dbReference type="PANTHER" id="PTHR44019:SF8">
    <property type="entry name" value="POC1 CENTRIOLAR PROTEIN HOMOLOG"/>
    <property type="match status" value="1"/>
</dbReference>
<dbReference type="PROSITE" id="PS00678">
    <property type="entry name" value="WD_REPEATS_1"/>
    <property type="match status" value="12"/>
</dbReference>
<feature type="domain" description="Novel STAND NTPase 1" evidence="5">
    <location>
        <begin position="133"/>
        <end position="526"/>
    </location>
</feature>
<keyword evidence="7" id="KW-1185">Reference proteome</keyword>
<feature type="repeat" description="WD" evidence="3">
    <location>
        <begin position="1063"/>
        <end position="1085"/>
    </location>
</feature>
<feature type="repeat" description="WD" evidence="3">
    <location>
        <begin position="923"/>
        <end position="956"/>
    </location>
</feature>
<dbReference type="Proteomes" id="UP001521150">
    <property type="component" value="Unassembled WGS sequence"/>
</dbReference>
<protein>
    <recommendedName>
        <fullName evidence="5">Novel STAND NTPase 1 domain-containing protein</fullName>
    </recommendedName>
</protein>
<accession>A0ABS8ZY45</accession>
<evidence type="ECO:0000256" key="3">
    <source>
        <dbReference type="PROSITE-ProRule" id="PRU00221"/>
    </source>
</evidence>
<dbReference type="CDD" id="cd00200">
    <property type="entry name" value="WD40"/>
    <property type="match status" value="2"/>
</dbReference>
<dbReference type="Gene3D" id="2.130.10.10">
    <property type="entry name" value="YVTN repeat-like/Quinoprotein amine dehydrogenase"/>
    <property type="match status" value="5"/>
</dbReference>
<keyword evidence="4" id="KW-0812">Transmembrane</keyword>
<dbReference type="RefSeq" id="WP_233733236.1">
    <property type="nucleotide sequence ID" value="NZ_JAJVCN010000004.1"/>
</dbReference>
<dbReference type="InterPro" id="IPR011047">
    <property type="entry name" value="Quinoprotein_ADH-like_sf"/>
</dbReference>
<feature type="repeat" description="WD" evidence="3">
    <location>
        <begin position="1234"/>
        <end position="1275"/>
    </location>
</feature>
<evidence type="ECO:0000256" key="2">
    <source>
        <dbReference type="ARBA" id="ARBA00022737"/>
    </source>
</evidence>
<dbReference type="InterPro" id="IPR050505">
    <property type="entry name" value="WDR55/POC1"/>
</dbReference>
<dbReference type="Gene3D" id="3.40.50.300">
    <property type="entry name" value="P-loop containing nucleotide triphosphate hydrolases"/>
    <property type="match status" value="1"/>
</dbReference>
<feature type="repeat" description="WD" evidence="3">
    <location>
        <begin position="1189"/>
        <end position="1230"/>
    </location>
</feature>
<dbReference type="Pfam" id="PF20703">
    <property type="entry name" value="nSTAND1"/>
    <property type="match status" value="1"/>
</dbReference>
<dbReference type="InterPro" id="IPR019775">
    <property type="entry name" value="WD40_repeat_CS"/>
</dbReference>
<dbReference type="SUPFAM" id="SSF50998">
    <property type="entry name" value="Quinoprotein alcohol dehydrogenase-like"/>
    <property type="match status" value="1"/>
</dbReference>
<dbReference type="PRINTS" id="PR00320">
    <property type="entry name" value="GPROTEINBRPT"/>
</dbReference>
<dbReference type="PROSITE" id="PS50294">
    <property type="entry name" value="WD_REPEATS_REGION"/>
    <property type="match status" value="13"/>
</dbReference>
<sequence>MPSPGQESDHRAAFAERFALLYAAAGDPPLKRVAESVARARRVDEMGRPTRVSVQRISDWRRGRNVPARFSALAATLEILIGEARKARTAPLVDGLYDLDTWRALWEQAQSSPVASGEMPDEPSVDVDSGVCPYRGLASFRQEDSDWFFGRERSTAALLARLDDTCETGGIIMLVGASGSGKSSVLQAGVGATLASAIFMTPGANPVKELLLHIPGLADVLTTAANEEQEPENFAELIRHGIAGKGERLVLIVDQFEETFTLCRDEQHRQLFVHALRAACTPGDAGSPPALVVLGVRADFYGQCLDYPELAEALQDRQMVLGAMAATELREAITRPARAVGVQLETGLVDLLMRDLGASTRTRGGSYDAGALPLLSHALLATWQRRQAGKLTIAGYRAAGGIHGAVAATAEQAWAELTSAAKSATPEVMLRLVHVGRDTRDTRRRSTRDEIVERSADPNAAAEALEALARARLVTLDADSVEISHEALLQAWPRLRSWIDNDRAGNLARQRLEEDAETWDTERRDPSLLYRGARLETALLRAKRPTGIAKDFLAASAKQRQRATWTRRVAVTLVCVLAIVAVVAAAIAITERNDAEFRRILAEADRLAEADPSLSAQLNLVAHRIRPDDQEVYSRLISTQNTPLATPILGHTGPVYETSWRPDGQILATASDDKTVRLWDMRDPSRPVALGQPLTGHTSWVTSAVFRPDGKLLATAGNDNVVRLWDVSDPAHPTALGQPLSGDNGTIYSVAFTEDGKTIATANDDQTVRLWDISDPVKPRPLGQPLVGHTAPVRSVEFSPDGRTLASAGNDKGVRLWDVTDLEQPASLGQLTGNTDIVHSVTFSPNGRMLATAGEDKTVRLWNVTDRAHAVPQSQPITMHSAAVWQVAFSPDSRMLASASTDNTTRLWNLSAPSDPVPFGPPLSAGSSGVNTVEFSPDGRTLAAGTDSSAVSLWSIPSTILAGHTYWVSSLEFSKDGRLLATASGDKTARLWDMTDPVHPRSFGPPLEGHDTYLNNLALSPDGRILATAGGDQKVRLWNVSDPAHPQPMGTPLALSTRFGGQVAFSPDGRILATLNGDSTVTFWDTQGQVTRLGDLRTGHTDYINDLAFLPNQRILATTSADKTLKLWNVDDPAAPRPLGNVVTAHSGAVHSATVSPDGKIIATTSADKTVRLWNVADPMNPTLLGNPLTAHTESVISAAFSPDGRTLATTSADKSIRLWDISDAANARPIGMLSGRMDTGYTAAFSPTARVLVTGTGDNLIRIWDLDREHAIQRICTTTRDVLTPEVWEHHLSQLTYKPPCQPS</sequence>